<dbReference type="Pfam" id="PF16344">
    <property type="entry name" value="FecR_C"/>
    <property type="match status" value="1"/>
</dbReference>
<dbReference type="RefSeq" id="WP_187069554.1">
    <property type="nucleotide sequence ID" value="NZ_JACRYL010000001.1"/>
</dbReference>
<dbReference type="PANTHER" id="PTHR30273">
    <property type="entry name" value="PERIPLASMIC SIGNAL SENSOR AND SIGMA FACTOR ACTIVATOR FECR-RELATED"/>
    <property type="match status" value="1"/>
</dbReference>
<dbReference type="InterPro" id="IPR006860">
    <property type="entry name" value="FecR"/>
</dbReference>
<accession>A0ABR7KLW7</accession>
<dbReference type="PIRSF" id="PIRSF018266">
    <property type="entry name" value="FecR"/>
    <property type="match status" value="1"/>
</dbReference>
<protein>
    <submittedName>
        <fullName evidence="3">FecR domain-containing protein</fullName>
    </submittedName>
</protein>
<dbReference type="Gene3D" id="2.60.120.1440">
    <property type="match status" value="1"/>
</dbReference>
<dbReference type="Gene3D" id="3.55.50.30">
    <property type="match status" value="1"/>
</dbReference>
<keyword evidence="4" id="KW-1185">Reference proteome</keyword>
<evidence type="ECO:0000313" key="3">
    <source>
        <dbReference type="EMBL" id="MBC6109069.1"/>
    </source>
</evidence>
<proteinExistence type="predicted"/>
<dbReference type="EMBL" id="JACRYL010000001">
    <property type="protein sequence ID" value="MBC6109069.1"/>
    <property type="molecule type" value="Genomic_DNA"/>
</dbReference>
<sequence length="324" mass="37115">MLNKPEYLDLIVQYLNNPQDESLHRAVETFRTESVDQEKYFLEIEKIWNLSAKSSRLDGVNKRQAEQHFRRALRNITPNSFSLMKWVSSVAATILIVGISYWFYESTNSSALITKQTFANQQDSVMLVDGSKIILAANSEIKYPKAFNSDSREIYLNKGRAFFKIAKDPKHPFRVLMGESKVSVLGTSFNIDYSPNKIDLDVKTGRVIFSPYQNRTSSILTAGQALTYNIQKREFTARLSQNSDSWLTNELVFVDTPLEDVCKQLSDYYKTDIKLETNQQMVKKLNATFKNNSLNEVLEVLKVTYGLTIQNNKDSIILKTPSIN</sequence>
<dbReference type="InterPro" id="IPR032508">
    <property type="entry name" value="FecR_C"/>
</dbReference>
<evidence type="ECO:0000313" key="4">
    <source>
        <dbReference type="Proteomes" id="UP000652755"/>
    </source>
</evidence>
<evidence type="ECO:0000259" key="2">
    <source>
        <dbReference type="Pfam" id="PF16344"/>
    </source>
</evidence>
<gene>
    <name evidence="3" type="ORF">H7U22_01415</name>
</gene>
<organism evidence="3 4">
    <name type="scientific">Pedobacter fastidiosus</name>
    <dbReference type="NCBI Taxonomy" id="2765361"/>
    <lineage>
        <taxon>Bacteria</taxon>
        <taxon>Pseudomonadati</taxon>
        <taxon>Bacteroidota</taxon>
        <taxon>Sphingobacteriia</taxon>
        <taxon>Sphingobacteriales</taxon>
        <taxon>Sphingobacteriaceae</taxon>
        <taxon>Pedobacter</taxon>
    </lineage>
</organism>
<evidence type="ECO:0000259" key="1">
    <source>
        <dbReference type="Pfam" id="PF04773"/>
    </source>
</evidence>
<dbReference type="Proteomes" id="UP000652755">
    <property type="component" value="Unassembled WGS sequence"/>
</dbReference>
<name>A0ABR7KLW7_9SPHI</name>
<feature type="domain" description="Protein FecR C-terminal" evidence="2">
    <location>
        <begin position="250"/>
        <end position="317"/>
    </location>
</feature>
<feature type="domain" description="FecR protein" evidence="1">
    <location>
        <begin position="117"/>
        <end position="207"/>
    </location>
</feature>
<comment type="caution">
    <text evidence="3">The sequence shown here is derived from an EMBL/GenBank/DDBJ whole genome shotgun (WGS) entry which is preliminary data.</text>
</comment>
<reference evidence="3 4" key="1">
    <citation type="submission" date="2020-08" db="EMBL/GenBank/DDBJ databases">
        <authorList>
            <person name="Sun Q."/>
            <person name="Inoue M."/>
        </authorList>
    </citation>
    <scope>NUCLEOTIDE SEQUENCE [LARGE SCALE GENOMIC DNA]</scope>
    <source>
        <strain evidence="3 4">CCM 8938</strain>
    </source>
</reference>
<dbReference type="PANTHER" id="PTHR30273:SF2">
    <property type="entry name" value="PROTEIN FECR"/>
    <property type="match status" value="1"/>
</dbReference>
<dbReference type="Pfam" id="PF04773">
    <property type="entry name" value="FecR"/>
    <property type="match status" value="1"/>
</dbReference>
<dbReference type="InterPro" id="IPR012373">
    <property type="entry name" value="Ferrdict_sens_TM"/>
</dbReference>